<dbReference type="Proteomes" id="UP000198670">
    <property type="component" value="Unassembled WGS sequence"/>
</dbReference>
<dbReference type="PRINTS" id="PR00421">
    <property type="entry name" value="THIOREDOXIN"/>
</dbReference>
<dbReference type="PROSITE" id="PS51352">
    <property type="entry name" value="THIOREDOXIN_2"/>
    <property type="match status" value="1"/>
</dbReference>
<evidence type="ECO:0000313" key="5">
    <source>
        <dbReference type="Proteomes" id="UP000198670"/>
    </source>
</evidence>
<dbReference type="CDD" id="cd02947">
    <property type="entry name" value="TRX_family"/>
    <property type="match status" value="1"/>
</dbReference>
<dbReference type="SUPFAM" id="SSF52833">
    <property type="entry name" value="Thioredoxin-like"/>
    <property type="match status" value="1"/>
</dbReference>
<evidence type="ECO:0000259" key="2">
    <source>
        <dbReference type="PROSITE" id="PS50206"/>
    </source>
</evidence>
<dbReference type="Pfam" id="PF00085">
    <property type="entry name" value="Thioredoxin"/>
    <property type="match status" value="1"/>
</dbReference>
<feature type="domain" description="Rhodanese" evidence="2">
    <location>
        <begin position="43"/>
        <end position="133"/>
    </location>
</feature>
<dbReference type="Gene3D" id="3.40.250.10">
    <property type="entry name" value="Rhodanese-like domain"/>
    <property type="match status" value="1"/>
</dbReference>
<dbReference type="Gene3D" id="3.40.30.10">
    <property type="entry name" value="Glutaredoxin"/>
    <property type="match status" value="1"/>
</dbReference>
<dbReference type="InterPro" id="IPR036249">
    <property type="entry name" value="Thioredoxin-like_sf"/>
</dbReference>
<proteinExistence type="predicted"/>
<dbReference type="SMART" id="SM00450">
    <property type="entry name" value="RHOD"/>
    <property type="match status" value="1"/>
</dbReference>
<dbReference type="PANTHER" id="PTHR43601">
    <property type="entry name" value="THIOREDOXIN, MITOCHONDRIAL"/>
    <property type="match status" value="1"/>
</dbReference>
<dbReference type="PANTHER" id="PTHR43601:SF3">
    <property type="entry name" value="THIOREDOXIN, MITOCHONDRIAL"/>
    <property type="match status" value="1"/>
</dbReference>
<dbReference type="Pfam" id="PF00581">
    <property type="entry name" value="Rhodanese"/>
    <property type="match status" value="1"/>
</dbReference>
<dbReference type="InterPro" id="IPR036873">
    <property type="entry name" value="Rhodanese-like_dom_sf"/>
</dbReference>
<dbReference type="AlphaFoldDB" id="A0A1I3LW03"/>
<gene>
    <name evidence="4" type="ORF">SAMN05444682_106162</name>
</gene>
<dbReference type="InterPro" id="IPR001763">
    <property type="entry name" value="Rhodanese-like_dom"/>
</dbReference>
<name>A0A1I3LW03_9SPHI</name>
<dbReference type="EMBL" id="FOQO01000006">
    <property type="protein sequence ID" value="SFI88948.1"/>
    <property type="molecule type" value="Genomic_DNA"/>
</dbReference>
<dbReference type="SUPFAM" id="SSF52821">
    <property type="entry name" value="Rhodanese/Cell cycle control phosphatase"/>
    <property type="match status" value="1"/>
</dbReference>
<organism evidence="4 5">
    <name type="scientific">Parapedobacter indicus</name>
    <dbReference type="NCBI Taxonomy" id="1477437"/>
    <lineage>
        <taxon>Bacteria</taxon>
        <taxon>Pseudomonadati</taxon>
        <taxon>Bacteroidota</taxon>
        <taxon>Sphingobacteriia</taxon>
        <taxon>Sphingobacteriales</taxon>
        <taxon>Sphingobacteriaceae</taxon>
        <taxon>Parapedobacter</taxon>
    </lineage>
</organism>
<reference evidence="4 5" key="1">
    <citation type="submission" date="2016-10" db="EMBL/GenBank/DDBJ databases">
        <authorList>
            <person name="de Groot N.N."/>
        </authorList>
    </citation>
    <scope>NUCLEOTIDE SEQUENCE [LARGE SCALE GENOMIC DNA]</scope>
    <source>
        <strain evidence="4 5">RK1</strain>
    </source>
</reference>
<dbReference type="PROSITE" id="PS50206">
    <property type="entry name" value="RHODANESE_3"/>
    <property type="match status" value="1"/>
</dbReference>
<dbReference type="InterPro" id="IPR017937">
    <property type="entry name" value="Thioredoxin_CS"/>
</dbReference>
<evidence type="ECO:0000259" key="3">
    <source>
        <dbReference type="PROSITE" id="PS51352"/>
    </source>
</evidence>
<dbReference type="GO" id="GO:0045454">
    <property type="term" value="P:cell redox homeostasis"/>
    <property type="evidence" value="ECO:0007669"/>
    <property type="project" value="TreeGrafter"/>
</dbReference>
<sequence length="237" mass="26683">MHSMNNLALIFLLALGLGGCTGRQTQQESSRLSATDFSEKISETENALILDVRTPEEFEKGHLENAVNIDWKGSDFDRNVSKFEPSTPVFVYCLSGGRSKAAADHLKEIGFENITELAGGMMEWRANNLPETAPVTTENGMSFAQYQTLLNSDKLVLVDFYADWCEPCKKMEPYLKKIANEMADKVTLVRIDADENQQLCKTLDVSALPVLKLYENQEITWEHEGYIDEQGVRNHIP</sequence>
<keyword evidence="5" id="KW-1185">Reference proteome</keyword>
<evidence type="ECO:0000256" key="1">
    <source>
        <dbReference type="ARBA" id="ARBA00023284"/>
    </source>
</evidence>
<dbReference type="InterPro" id="IPR013766">
    <property type="entry name" value="Thioredoxin_domain"/>
</dbReference>
<dbReference type="PROSITE" id="PS00194">
    <property type="entry name" value="THIOREDOXIN_1"/>
    <property type="match status" value="1"/>
</dbReference>
<accession>A0A1I3LW03</accession>
<feature type="domain" description="Thioredoxin" evidence="3">
    <location>
        <begin position="123"/>
        <end position="237"/>
    </location>
</feature>
<protein>
    <submittedName>
        <fullName evidence="4">Thioredoxin</fullName>
    </submittedName>
</protein>
<dbReference type="STRING" id="1477437.SAMN05444682_106162"/>
<dbReference type="CDD" id="cd00158">
    <property type="entry name" value="RHOD"/>
    <property type="match status" value="1"/>
</dbReference>
<keyword evidence="1" id="KW-0676">Redox-active center</keyword>
<evidence type="ECO:0000313" key="4">
    <source>
        <dbReference type="EMBL" id="SFI88948.1"/>
    </source>
</evidence>